<reference evidence="2" key="1">
    <citation type="submission" date="2009-11" db="EMBL/GenBank/DDBJ databases">
        <authorList>
            <consortium name="Porcine genome sequencing project"/>
        </authorList>
    </citation>
    <scope>NUCLEOTIDE SEQUENCE [LARGE SCALE GENOMIC DNA]</scope>
    <source>
        <strain evidence="2">Duroc</strain>
    </source>
</reference>
<protein>
    <submittedName>
        <fullName evidence="1">Uncharacterized protein</fullName>
    </submittedName>
</protein>
<dbReference type="Bgee" id="ENSSSCG00000041477">
    <property type="expression patterns" value="Expressed in prefrontal cortex and 9 other cell types or tissues"/>
</dbReference>
<name>A0A5G2R537_PIG</name>
<keyword evidence="2" id="KW-1185">Reference proteome</keyword>
<reference evidence="1" key="3">
    <citation type="submission" date="2025-08" db="UniProtKB">
        <authorList>
            <consortium name="Ensembl"/>
        </authorList>
    </citation>
    <scope>IDENTIFICATION</scope>
</reference>
<accession>A0A5G2R537</accession>
<proteinExistence type="predicted"/>
<dbReference type="AlphaFoldDB" id="A0A5G2R537"/>
<dbReference type="InParanoid" id="A0A5G2R537"/>
<sequence length="110" mass="11650">MGEMGLAGSLCQGSGHLGTRAFIWRINPDQALHVWLLWGPCAQGFSAWVLGSRQPETGFPREHSLLCCQGIPTIPWSSRSQGASPVLCEVEGQEKEGIGMPEAGMIGGGS</sequence>
<dbReference type="Proteomes" id="UP000008227">
    <property type="component" value="Chromosome 9"/>
</dbReference>
<organism evidence="1 2">
    <name type="scientific">Sus scrofa</name>
    <name type="common">Pig</name>
    <dbReference type="NCBI Taxonomy" id="9823"/>
    <lineage>
        <taxon>Eukaryota</taxon>
        <taxon>Metazoa</taxon>
        <taxon>Chordata</taxon>
        <taxon>Craniata</taxon>
        <taxon>Vertebrata</taxon>
        <taxon>Euteleostomi</taxon>
        <taxon>Mammalia</taxon>
        <taxon>Eutheria</taxon>
        <taxon>Laurasiatheria</taxon>
        <taxon>Artiodactyla</taxon>
        <taxon>Suina</taxon>
        <taxon>Suidae</taxon>
        <taxon>Sus</taxon>
    </lineage>
</organism>
<evidence type="ECO:0000313" key="2">
    <source>
        <dbReference type="Proteomes" id="UP000008227"/>
    </source>
</evidence>
<reference evidence="1" key="2">
    <citation type="journal article" date="2020" name="Gigascience">
        <title>An improved pig reference genome sequence to enable pig genetics and genomics research.</title>
        <authorList>
            <person name="Warr A."/>
            <person name="Affara N."/>
            <person name="Aken B."/>
            <person name="Beiki H."/>
            <person name="Bickhart D.M."/>
            <person name="Billis K."/>
            <person name="Chow W."/>
            <person name="Eory L."/>
            <person name="Finlayson H.A."/>
            <person name="Flicek P."/>
            <person name="Giron C.G."/>
            <person name="Griffin D.K."/>
            <person name="Hall R."/>
            <person name="Hannum G."/>
            <person name="Hourlier T."/>
            <person name="Howe K."/>
            <person name="Hume D.A."/>
            <person name="Izuogu O."/>
            <person name="Kim K."/>
            <person name="Koren S."/>
            <person name="Liu H."/>
            <person name="Manchanda N."/>
            <person name="Martin F.J."/>
            <person name="Nonneman D.J."/>
            <person name="O'Connor R.E."/>
            <person name="Phillippy A.M."/>
            <person name="Rohrer G.A."/>
            <person name="Rosen B.D."/>
            <person name="Rund L.A."/>
            <person name="Sargent C.A."/>
            <person name="Schook L.B."/>
            <person name="Schroeder S.G."/>
            <person name="Schwartz A.S."/>
            <person name="Skinner B.M."/>
            <person name="Talbot R."/>
            <person name="Tseng E."/>
            <person name="Tuggle C.K."/>
            <person name="Watson M."/>
            <person name="Smith T.P.L."/>
            <person name="Archibald A.L."/>
        </authorList>
    </citation>
    <scope>NUCLEOTIDE SEQUENCE [LARGE SCALE GENOMIC DNA]</scope>
    <source>
        <strain evidence="1">Duroc</strain>
    </source>
</reference>
<dbReference type="Ensembl" id="ENSSSCT00000087461.1">
    <property type="protein sequence ID" value="ENSSSCP00000071433.1"/>
    <property type="gene ID" value="ENSSSCG00000041477.1"/>
</dbReference>
<evidence type="ECO:0000313" key="1">
    <source>
        <dbReference type="Ensembl" id="ENSSSCP00000071433.1"/>
    </source>
</evidence>
<reference evidence="1" key="4">
    <citation type="submission" date="2025-09" db="UniProtKB">
        <authorList>
            <consortium name="Ensembl"/>
        </authorList>
    </citation>
    <scope>IDENTIFICATION</scope>
</reference>